<organism evidence="1">
    <name type="scientific">Siphoviridae sp. ctFBb37</name>
    <dbReference type="NCBI Taxonomy" id="2827565"/>
    <lineage>
        <taxon>Viruses</taxon>
        <taxon>Duplodnaviria</taxon>
        <taxon>Heunggongvirae</taxon>
        <taxon>Uroviricota</taxon>
        <taxon>Caudoviricetes</taxon>
    </lineage>
</organism>
<dbReference type="Pfam" id="PF04404">
    <property type="entry name" value="ERF"/>
    <property type="match status" value="1"/>
</dbReference>
<evidence type="ECO:0000313" key="1">
    <source>
        <dbReference type="EMBL" id="DAE92262.1"/>
    </source>
</evidence>
<dbReference type="InterPro" id="IPR007499">
    <property type="entry name" value="ERF_bacteria_virus"/>
</dbReference>
<accession>A0A8S5RS23</accession>
<sequence length="184" mass="20506">MQDVQYLAKDDHVSFGSTSYKALSEEKVTSIMRAEMLKHKLVVFPISQVSNRTGNITHVDVVYRMVNVENPEESIEIASCGDGADTQDKGSGKAMTYAFKYMWLRTFALPTGEDPDKVSSAELDEKERKPVCGRCGAMIEPVKKRSGETWQPKDMAKYAQSRYGMPLCGDCMKAAKMERENGTG</sequence>
<reference evidence="1" key="1">
    <citation type="journal article" date="2021" name="Proc. Natl. Acad. Sci. U.S.A.">
        <title>A Catalog of Tens of Thousands of Viruses from Human Metagenomes Reveals Hidden Associations with Chronic Diseases.</title>
        <authorList>
            <person name="Tisza M.J."/>
            <person name="Buck C.B."/>
        </authorList>
    </citation>
    <scope>NUCLEOTIDE SEQUENCE</scope>
    <source>
        <strain evidence="1">CtFBb37</strain>
    </source>
</reference>
<name>A0A8S5RS23_9CAUD</name>
<protein>
    <submittedName>
        <fullName evidence="1">ERF superfamily protein</fullName>
    </submittedName>
</protein>
<dbReference type="EMBL" id="BK057796">
    <property type="protein sequence ID" value="DAE92262.1"/>
    <property type="molecule type" value="Genomic_DNA"/>
</dbReference>
<proteinExistence type="predicted"/>